<keyword evidence="2" id="KW-1185">Reference proteome</keyword>
<name>A0A3Q2XZL0_HIPCM</name>
<reference evidence="1" key="1">
    <citation type="submission" date="2025-08" db="UniProtKB">
        <authorList>
            <consortium name="Ensembl"/>
        </authorList>
    </citation>
    <scope>IDENTIFICATION</scope>
</reference>
<organism evidence="1 2">
    <name type="scientific">Hippocampus comes</name>
    <name type="common">Tiger tail seahorse</name>
    <dbReference type="NCBI Taxonomy" id="109280"/>
    <lineage>
        <taxon>Eukaryota</taxon>
        <taxon>Metazoa</taxon>
        <taxon>Chordata</taxon>
        <taxon>Craniata</taxon>
        <taxon>Vertebrata</taxon>
        <taxon>Euteleostomi</taxon>
        <taxon>Actinopterygii</taxon>
        <taxon>Neopterygii</taxon>
        <taxon>Teleostei</taxon>
        <taxon>Neoteleostei</taxon>
        <taxon>Acanthomorphata</taxon>
        <taxon>Syngnathiaria</taxon>
        <taxon>Syngnathiformes</taxon>
        <taxon>Syngnathoidei</taxon>
        <taxon>Syngnathidae</taxon>
        <taxon>Hippocampus</taxon>
    </lineage>
</organism>
<evidence type="ECO:0000313" key="2">
    <source>
        <dbReference type="Proteomes" id="UP000264820"/>
    </source>
</evidence>
<proteinExistence type="predicted"/>
<dbReference type="AlphaFoldDB" id="A0A3Q2XZL0"/>
<evidence type="ECO:0000313" key="1">
    <source>
        <dbReference type="Ensembl" id="ENSHCOP00000005896.1"/>
    </source>
</evidence>
<reference evidence="1" key="2">
    <citation type="submission" date="2025-09" db="UniProtKB">
        <authorList>
            <consortium name="Ensembl"/>
        </authorList>
    </citation>
    <scope>IDENTIFICATION</scope>
</reference>
<protein>
    <submittedName>
        <fullName evidence="1">Uncharacterized protein</fullName>
    </submittedName>
</protein>
<dbReference type="Proteomes" id="UP000264820">
    <property type="component" value="Unplaced"/>
</dbReference>
<sequence length="54" mass="6226">MQAPQGLMRTINRTLRGVTLTSPDEIFFKQTQLLISSPLRQLNEYFIGQILYPS</sequence>
<dbReference type="Ensembl" id="ENSHCOT00000004584.1">
    <property type="protein sequence ID" value="ENSHCOP00000005896.1"/>
    <property type="gene ID" value="ENSHCOG00000007610.1"/>
</dbReference>
<accession>A0A3Q2XZL0</accession>